<name>A0ACC2IN20_9PLEO</name>
<evidence type="ECO:0000313" key="2">
    <source>
        <dbReference type="Proteomes" id="UP001153331"/>
    </source>
</evidence>
<evidence type="ECO:0000313" key="1">
    <source>
        <dbReference type="EMBL" id="KAJ8116596.1"/>
    </source>
</evidence>
<organism evidence="1 2">
    <name type="scientific">Boeremia exigua</name>
    <dbReference type="NCBI Taxonomy" id="749465"/>
    <lineage>
        <taxon>Eukaryota</taxon>
        <taxon>Fungi</taxon>
        <taxon>Dikarya</taxon>
        <taxon>Ascomycota</taxon>
        <taxon>Pezizomycotina</taxon>
        <taxon>Dothideomycetes</taxon>
        <taxon>Pleosporomycetidae</taxon>
        <taxon>Pleosporales</taxon>
        <taxon>Pleosporineae</taxon>
        <taxon>Didymellaceae</taxon>
        <taxon>Boeremia</taxon>
    </lineage>
</organism>
<protein>
    <submittedName>
        <fullName evidence="1">Uncharacterized protein</fullName>
    </submittedName>
</protein>
<sequence>MVGCTRWTRAKRASATSPPWTKKFVSRALSSYTQVLSGWNKMERRTELINKLIALQHQTPEQPYSIVHRINLAKAYKSLGYPDLAAGDAYKALLLVDEVAEEGEYHDEALEAANIDYLSESAASLTIDSADAVQSEEDKVVSWAQENLSRTAHDILIESLLSCGCFRSAFDYIARATRAFPTDDTFSKYDEILTSKLQAYYEKDGENVDDVEVDDYSDKGLVRRENYPWNEYEPDRHSEECLRFLNEEMASIAPRLEVRVSELPLLSTDSSNQEQGEVRFVKQLGVFAKEDIAPGEEVLNEKSLLTAVSRLHDVYCDACSTKLPDSPGAESTVLSCEECDEVFFCSEECHDLAQDTYHPSICGVSVEQGKVPAREAADSLYSILLVRALALAETQELHPLELKELRYIWGDYHNTDLDSTWAVDHEGRLVDAFAGAPRTLPFSFNNNIIKPLHLLEKMDVNIFTQSYRYDTWVFNTIYAKLRGTASAQQGLDGRPEIGAVHPMWCLANHSCDPNVAWEWQGTMKFWTREKLVDWQGRDPSKGPGLKQGEEVFGHYCDVRLPVKERREWAVGALGGDCMCQRCLWEEAEQRRLDTVA</sequence>
<comment type="caution">
    <text evidence="1">The sequence shown here is derived from an EMBL/GenBank/DDBJ whole genome shotgun (WGS) entry which is preliminary data.</text>
</comment>
<accession>A0ACC2IN20</accession>
<dbReference type="Proteomes" id="UP001153331">
    <property type="component" value="Unassembled WGS sequence"/>
</dbReference>
<keyword evidence="2" id="KW-1185">Reference proteome</keyword>
<reference evidence="1" key="1">
    <citation type="submission" date="2022-11" db="EMBL/GenBank/DDBJ databases">
        <title>Genome Sequence of Boeremia exigua.</title>
        <authorList>
            <person name="Buettner E."/>
        </authorList>
    </citation>
    <scope>NUCLEOTIDE SEQUENCE</scope>
    <source>
        <strain evidence="1">CU02</strain>
    </source>
</reference>
<proteinExistence type="predicted"/>
<gene>
    <name evidence="1" type="ORF">OPT61_g2001</name>
</gene>
<dbReference type="EMBL" id="JAPHNI010000087">
    <property type="protein sequence ID" value="KAJ8116596.1"/>
    <property type="molecule type" value="Genomic_DNA"/>
</dbReference>